<evidence type="ECO:0000313" key="5">
    <source>
        <dbReference type="Proteomes" id="UP000321945"/>
    </source>
</evidence>
<dbReference type="GO" id="GO:0006508">
    <property type="term" value="P:proteolysis"/>
    <property type="evidence" value="ECO:0007669"/>
    <property type="project" value="InterPro"/>
</dbReference>
<dbReference type="Pfam" id="PF18962">
    <property type="entry name" value="Por_Secre_tail"/>
    <property type="match status" value="1"/>
</dbReference>
<dbReference type="Proteomes" id="UP000321945">
    <property type="component" value="Unassembled WGS sequence"/>
</dbReference>
<keyword evidence="1" id="KW-0732">Signal</keyword>
<dbReference type="InterPro" id="IPR045175">
    <property type="entry name" value="M28_fam"/>
</dbReference>
<proteinExistence type="predicted"/>
<feature type="domain" description="Secretion system C-terminal sorting" evidence="3">
    <location>
        <begin position="495"/>
        <end position="567"/>
    </location>
</feature>
<evidence type="ECO:0000259" key="2">
    <source>
        <dbReference type="Pfam" id="PF04389"/>
    </source>
</evidence>
<dbReference type="SUPFAM" id="SSF53187">
    <property type="entry name" value="Zn-dependent exopeptidases"/>
    <property type="match status" value="1"/>
</dbReference>
<evidence type="ECO:0000259" key="3">
    <source>
        <dbReference type="Pfam" id="PF18962"/>
    </source>
</evidence>
<organism evidence="4 5">
    <name type="scientific">Aequorivita lipolytica</name>
    <dbReference type="NCBI Taxonomy" id="153267"/>
    <lineage>
        <taxon>Bacteria</taxon>
        <taxon>Pseudomonadati</taxon>
        <taxon>Bacteroidota</taxon>
        <taxon>Flavobacteriia</taxon>
        <taxon>Flavobacteriales</taxon>
        <taxon>Flavobacteriaceae</taxon>
        <taxon>Aequorivita</taxon>
    </lineage>
</organism>
<dbReference type="GO" id="GO:0008235">
    <property type="term" value="F:metalloexopeptidase activity"/>
    <property type="evidence" value="ECO:0007669"/>
    <property type="project" value="InterPro"/>
</dbReference>
<dbReference type="EMBL" id="VORU01000008">
    <property type="protein sequence ID" value="TXD68858.1"/>
    <property type="molecule type" value="Genomic_DNA"/>
</dbReference>
<comment type="caution">
    <text evidence="4">The sequence shown here is derived from an EMBL/GenBank/DDBJ whole genome shotgun (WGS) entry which is preliminary data.</text>
</comment>
<dbReference type="Gene3D" id="3.40.630.10">
    <property type="entry name" value="Zn peptidases"/>
    <property type="match status" value="1"/>
</dbReference>
<name>A0A5C6YNH1_9FLAO</name>
<evidence type="ECO:0000256" key="1">
    <source>
        <dbReference type="ARBA" id="ARBA00022729"/>
    </source>
</evidence>
<accession>A0A5C6YNH1</accession>
<sequence length="574" mass="63075">MGQFNFIHSGVKTAENYFTIHVGPFEFNNNNRCDTRIKRLRFNKMKKNLTFILCLFSLVCLGQNTPPQIEITDLTEDETAKTLTVNYSLSDAESDICEVWLKISLDDGIYFETIPQANITGDIGTGINPDPTLSLTWDYSDLTVGIRDVDIKLFASDNQAVDIAEMVSQVDEARLLSDLQFIEGERHYLTAPVHLEEVRTFIEDAFTDANLQTERQDFVVSGTGGTTMQNILGRQPGAKDEATTYVIDGHFDGVSGSPAADDNGSAVVGTLEALRILSQYSFEHSIRFIGFDAEESFSASGSDKYISDGIKPFEDLQGTLNMEMIGFYSDEINSQSLPVGFGTLFPDVAQAVEDDEFRGNFLFGCGNTTSDPLLAAFVSASETYVSELRVLTVSVPGNGEVTPDLRRSDHAAFWDAGLQALMLTDTADFRNLNYHTSGDTSNTLNFEFMRDVVKTILATAAELAVPISAGSDEADLSIWLSVGEYDPQFVAKIFIFPNPSNGLLSLRVENAKSGFTSHVEVYDLTGKRVYQDVLKFSAGTSDSEINLQHLAKGSYILKLKSENATKSLGFIIAD</sequence>
<dbReference type="InterPro" id="IPR007484">
    <property type="entry name" value="Peptidase_M28"/>
</dbReference>
<dbReference type="PANTHER" id="PTHR12147">
    <property type="entry name" value="METALLOPEPTIDASE M28 FAMILY MEMBER"/>
    <property type="match status" value="1"/>
</dbReference>
<gene>
    <name evidence="4" type="ORF">ESV24_10425</name>
</gene>
<dbReference type="PANTHER" id="PTHR12147:SF26">
    <property type="entry name" value="PEPTIDASE M28 DOMAIN-CONTAINING PROTEIN"/>
    <property type="match status" value="1"/>
</dbReference>
<evidence type="ECO:0000313" key="4">
    <source>
        <dbReference type="EMBL" id="TXD68858.1"/>
    </source>
</evidence>
<protein>
    <submittedName>
        <fullName evidence="4">M28 family peptidase</fullName>
    </submittedName>
</protein>
<keyword evidence="5" id="KW-1185">Reference proteome</keyword>
<dbReference type="Pfam" id="PF04389">
    <property type="entry name" value="Peptidase_M28"/>
    <property type="match status" value="1"/>
</dbReference>
<dbReference type="NCBIfam" id="TIGR04183">
    <property type="entry name" value="Por_Secre_tail"/>
    <property type="match status" value="1"/>
</dbReference>
<dbReference type="InterPro" id="IPR026444">
    <property type="entry name" value="Secre_tail"/>
</dbReference>
<feature type="domain" description="Peptidase M28" evidence="2">
    <location>
        <begin position="230"/>
        <end position="459"/>
    </location>
</feature>
<reference evidence="4 5" key="1">
    <citation type="submission" date="2019-08" db="EMBL/GenBank/DDBJ databases">
        <title>Genome of Aequorivita lipolytica Y10-2 (type strain).</title>
        <authorList>
            <person name="Bowman J.P."/>
        </authorList>
    </citation>
    <scope>NUCLEOTIDE SEQUENCE [LARGE SCALE GENOMIC DNA]</scope>
    <source>
        <strain evidence="4 5">Y10-2</strain>
    </source>
</reference>
<dbReference type="AlphaFoldDB" id="A0A5C6YNH1"/>
<dbReference type="OrthoDB" id="1391570at2"/>